<dbReference type="PROSITE" id="PS51748">
    <property type="entry name" value="HEXOKINASE_2"/>
    <property type="match status" value="1"/>
</dbReference>
<evidence type="ECO:0000313" key="2">
    <source>
        <dbReference type="EMBL" id="OMD40034.1"/>
    </source>
</evidence>
<dbReference type="InterPro" id="IPR043129">
    <property type="entry name" value="ATPase_NBD"/>
</dbReference>
<dbReference type="Gene3D" id="3.30.420.40">
    <property type="match status" value="2"/>
</dbReference>
<dbReference type="PANTHER" id="PTHR18964:SF149">
    <property type="entry name" value="BIFUNCTIONAL UDP-N-ACETYLGLUCOSAMINE 2-EPIMERASE_N-ACETYLMANNOSAMINE KINASE"/>
    <property type="match status" value="1"/>
</dbReference>
<dbReference type="InterPro" id="IPR000600">
    <property type="entry name" value="ROK"/>
</dbReference>
<dbReference type="AlphaFoldDB" id="A0A1R0XY65"/>
<dbReference type="GO" id="GO:0005524">
    <property type="term" value="F:ATP binding"/>
    <property type="evidence" value="ECO:0007669"/>
    <property type="project" value="InterPro"/>
</dbReference>
<proteinExistence type="inferred from homology"/>
<dbReference type="PANTHER" id="PTHR18964">
    <property type="entry name" value="ROK (REPRESSOR, ORF, KINASE) FAMILY"/>
    <property type="match status" value="1"/>
</dbReference>
<name>A0A1R0XY65_9BACL</name>
<dbReference type="InterPro" id="IPR001312">
    <property type="entry name" value="Hexokinase"/>
</dbReference>
<dbReference type="Proteomes" id="UP000187439">
    <property type="component" value="Unassembled WGS sequence"/>
</dbReference>
<accession>A0A1R0XY65</accession>
<dbReference type="SUPFAM" id="SSF53067">
    <property type="entry name" value="Actin-like ATPase domain"/>
    <property type="match status" value="1"/>
</dbReference>
<dbReference type="EMBL" id="MPTC01000011">
    <property type="protein sequence ID" value="OMD40034.1"/>
    <property type="molecule type" value="Genomic_DNA"/>
</dbReference>
<dbReference type="Pfam" id="PF00480">
    <property type="entry name" value="ROK"/>
    <property type="match status" value="1"/>
</dbReference>
<dbReference type="GO" id="GO:0001678">
    <property type="term" value="P:intracellular glucose homeostasis"/>
    <property type="evidence" value="ECO:0007669"/>
    <property type="project" value="InterPro"/>
</dbReference>
<dbReference type="CDD" id="cd23763">
    <property type="entry name" value="ASKHA_ATPase_ROK"/>
    <property type="match status" value="1"/>
</dbReference>
<comment type="caution">
    <text evidence="2">The sequence shown here is derived from an EMBL/GenBank/DDBJ whole genome shotgun (WGS) entry which is preliminary data.</text>
</comment>
<comment type="similarity">
    <text evidence="1">Belongs to the ROK (NagC/XylR) family.</text>
</comment>
<evidence type="ECO:0000313" key="3">
    <source>
        <dbReference type="Proteomes" id="UP000187439"/>
    </source>
</evidence>
<gene>
    <name evidence="2" type="ORF">BSK52_14145</name>
</gene>
<evidence type="ECO:0000256" key="1">
    <source>
        <dbReference type="ARBA" id="ARBA00006479"/>
    </source>
</evidence>
<dbReference type="RefSeq" id="WP_076119630.1">
    <property type="nucleotide sequence ID" value="NZ_MPTC01000011.1"/>
</dbReference>
<reference evidence="2 3" key="1">
    <citation type="submission" date="2016-10" db="EMBL/GenBank/DDBJ databases">
        <title>Paenibacillus species isolates.</title>
        <authorList>
            <person name="Beno S.M."/>
        </authorList>
    </citation>
    <scope>NUCLEOTIDE SEQUENCE [LARGE SCALE GENOMIC DNA]</scope>
    <source>
        <strain evidence="2 3">FSL H7-0710</strain>
    </source>
</reference>
<organism evidence="2 3">
    <name type="scientific">Paenibacillus odorifer</name>
    <dbReference type="NCBI Taxonomy" id="189426"/>
    <lineage>
        <taxon>Bacteria</taxon>
        <taxon>Bacillati</taxon>
        <taxon>Bacillota</taxon>
        <taxon>Bacilli</taxon>
        <taxon>Bacillales</taxon>
        <taxon>Paenibacillaceae</taxon>
        <taxon>Paenibacillus</taxon>
    </lineage>
</organism>
<sequence>MEPGVLLHTGLMTTLAIDAGGTYLKAGVLKNGILMPGVSFIRPSHSNGTPEQIVGGLVDLILELSTAYKAQLGIEDHPAPAGFVIGLAFPGPFEYESGISRIQGLNKYDSIYGLNLKALLRDELTRRSALNSSLPWLSELAAAPIRLGNDAVMFSLGVSRLFPEDKMICLTLGTGLGSTFIEKQKVVSGRSGIPSSGMLYEEIFNEERVDDVFGSRGILSLADSLHARSSNDTVENLALAAQSGDPSTIQVWEIYGQRLGLMLRPYFAAFQPDKLVLGGQIAKSRELFEDSLRSALMPEQVVLYYENDVLEQVFYGIHQMFES</sequence>
<protein>
    <submittedName>
        <fullName evidence="2">Uncharacterized protein</fullName>
    </submittedName>
</protein>
<dbReference type="GO" id="GO:0005536">
    <property type="term" value="F:D-glucose binding"/>
    <property type="evidence" value="ECO:0007669"/>
    <property type="project" value="InterPro"/>
</dbReference>
<dbReference type="OrthoDB" id="49666at2"/>
<dbReference type="GO" id="GO:0004396">
    <property type="term" value="F:hexokinase activity"/>
    <property type="evidence" value="ECO:0007669"/>
    <property type="project" value="InterPro"/>
</dbReference>